<protein>
    <submittedName>
        <fullName evidence="2">Uncharacterized protein</fullName>
    </submittedName>
</protein>
<name>A0A9W4GSR8_9ACTN</name>
<evidence type="ECO:0000313" key="2">
    <source>
        <dbReference type="EMBL" id="CAG6395046.1"/>
    </source>
</evidence>
<sequence>MPQQRAGAARPIGNGQVNGHRMQGLGALTCEVGDAAGGWAVARGAESAAESAVWCQAGSDWGAHEGHGRRAPLGHPLTVREPFQPTAVLLRRSRDRFPATNPCSSLRRRNPHTVRRLPGAARGDAEG</sequence>
<organism evidence="2 3">
    <name type="scientific">Actinacidiphila cocklensis</name>
    <dbReference type="NCBI Taxonomy" id="887465"/>
    <lineage>
        <taxon>Bacteria</taxon>
        <taxon>Bacillati</taxon>
        <taxon>Actinomycetota</taxon>
        <taxon>Actinomycetes</taxon>
        <taxon>Kitasatosporales</taxon>
        <taxon>Streptomycetaceae</taxon>
        <taxon>Actinacidiphila</taxon>
    </lineage>
</organism>
<dbReference type="EMBL" id="CAJSLV010000059">
    <property type="protein sequence ID" value="CAG6395046.1"/>
    <property type="molecule type" value="Genomic_DNA"/>
</dbReference>
<reference evidence="2" key="1">
    <citation type="submission" date="2021-05" db="EMBL/GenBank/DDBJ databases">
        <authorList>
            <person name="Arsene-Ploetze F."/>
        </authorList>
    </citation>
    <scope>NUCLEOTIDE SEQUENCE</scope>
    <source>
        <strain evidence="2">DSM 42138</strain>
    </source>
</reference>
<feature type="region of interest" description="Disordered" evidence="1">
    <location>
        <begin position="93"/>
        <end position="127"/>
    </location>
</feature>
<keyword evidence="3" id="KW-1185">Reference proteome</keyword>
<accession>A0A9W4GSR8</accession>
<feature type="compositionally biased region" description="Basic residues" evidence="1">
    <location>
        <begin position="106"/>
        <end position="115"/>
    </location>
</feature>
<comment type="caution">
    <text evidence="2">The sequence shown here is derived from an EMBL/GenBank/DDBJ whole genome shotgun (WGS) entry which is preliminary data.</text>
</comment>
<evidence type="ECO:0000313" key="3">
    <source>
        <dbReference type="Proteomes" id="UP001152519"/>
    </source>
</evidence>
<gene>
    <name evidence="2" type="ORF">SCOCK_30279</name>
</gene>
<dbReference type="AlphaFoldDB" id="A0A9W4GSR8"/>
<evidence type="ECO:0000256" key="1">
    <source>
        <dbReference type="SAM" id="MobiDB-lite"/>
    </source>
</evidence>
<proteinExistence type="predicted"/>
<dbReference type="Proteomes" id="UP001152519">
    <property type="component" value="Unassembled WGS sequence"/>
</dbReference>